<organism evidence="2 3">
    <name type="scientific">Hoylesella enoeca</name>
    <dbReference type="NCBI Taxonomy" id="76123"/>
    <lineage>
        <taxon>Bacteria</taxon>
        <taxon>Pseudomonadati</taxon>
        <taxon>Bacteroidota</taxon>
        <taxon>Bacteroidia</taxon>
        <taxon>Bacteroidales</taxon>
        <taxon>Prevotellaceae</taxon>
        <taxon>Hoylesella</taxon>
    </lineage>
</organism>
<proteinExistence type="predicted"/>
<dbReference type="KEGG" id="peo:AS203_07370"/>
<evidence type="ECO:0000313" key="3">
    <source>
        <dbReference type="Proteomes" id="UP000056252"/>
    </source>
</evidence>
<accession>A0A0S2KKU5</accession>
<dbReference type="STRING" id="76123.AS203_07370"/>
<feature type="compositionally biased region" description="Basic and acidic residues" evidence="1">
    <location>
        <begin position="62"/>
        <end position="76"/>
    </location>
</feature>
<dbReference type="OrthoDB" id="1075332at2"/>
<feature type="compositionally biased region" description="Acidic residues" evidence="1">
    <location>
        <begin position="31"/>
        <end position="49"/>
    </location>
</feature>
<dbReference type="EMBL" id="CP013195">
    <property type="protein sequence ID" value="ALO48920.1"/>
    <property type="molecule type" value="Genomic_DNA"/>
</dbReference>
<evidence type="ECO:0000313" key="2">
    <source>
        <dbReference type="EMBL" id="ALO48920.1"/>
    </source>
</evidence>
<dbReference type="AlphaFoldDB" id="A0A0S2KKU5"/>
<dbReference type="Proteomes" id="UP000056252">
    <property type="component" value="Chromosome"/>
</dbReference>
<dbReference type="RefSeq" id="WP_025066199.1">
    <property type="nucleotide sequence ID" value="NZ_CP013195.1"/>
</dbReference>
<protein>
    <submittedName>
        <fullName evidence="2">Conjugal transfer protein TraC</fullName>
    </submittedName>
</protein>
<dbReference type="Pfam" id="PF11888">
    <property type="entry name" value="DUF3408"/>
    <property type="match status" value="1"/>
</dbReference>
<keyword evidence="3" id="KW-1185">Reference proteome</keyword>
<gene>
    <name evidence="2" type="ORF">AS203_07370</name>
</gene>
<sequence length="177" mass="20512">MKSLKEQREKLFQEKLAEMADIGVKKRTEENTPDFDNPIDLDDDPDSVEEDKSVSLQGYYGQEDKISKDIPLDGRTAHTALPEKRKRNARTKDFSPAMDFPEYEQRFLTSVRNGRNKSGFSIHTEILQILRDVLSDIRSEASITGYIENILLDHLKTYQDLLNHTASQRRRDKIIDL</sequence>
<evidence type="ECO:0000256" key="1">
    <source>
        <dbReference type="SAM" id="MobiDB-lite"/>
    </source>
</evidence>
<dbReference type="InterPro" id="IPR021823">
    <property type="entry name" value="DUF3408"/>
</dbReference>
<reference evidence="3" key="1">
    <citation type="submission" date="2015-11" db="EMBL/GenBank/DDBJ databases">
        <authorList>
            <person name="Holder M.E."/>
            <person name="Ajami N.J."/>
            <person name="Petrosino J.F."/>
        </authorList>
    </citation>
    <scope>NUCLEOTIDE SEQUENCE [LARGE SCALE GENOMIC DNA]</scope>
    <source>
        <strain evidence="3">F0113</strain>
    </source>
</reference>
<feature type="region of interest" description="Disordered" evidence="1">
    <location>
        <begin position="23"/>
        <end position="93"/>
    </location>
</feature>
<name>A0A0S2KKU5_9BACT</name>